<keyword evidence="7 9" id="KW-1133">Transmembrane helix</keyword>
<feature type="domain" description="ABC transmembrane type-1" evidence="11">
    <location>
        <begin position="18"/>
        <end position="300"/>
    </location>
</feature>
<keyword evidence="6 12" id="KW-0067">ATP-binding</keyword>
<sequence length="577" mass="62572">MLIRLLRDRLRPYKRSLALLVVLQFLQTCATLYLPTLNADIIDNGVVQGDTDYILGYGGLMIGISLAQVVCNVGAVYYGARTAAALGRDLRAAVFDRVQSFSAREVGHFGAPSLITRTTNDVQQIQMLTLMTFTLMVSAPIMCVGGVVLALGLDVPLSGVLVAVVPVLGICVTLIVRRLRPLFRTMQERLDTVNRVLREQITGNRVIRAFVRDTYEQKRFHGSNTELTDVSLRTGNLLALMFPVVMTVVNLSSIAVVWFGAHRIDSGGMQIGDLTAFLAYLMQIVMSVMMATFMFMMVPRAEVCAERVQEVLDTSSSVVPPTAPVTELRRHGHLEIRGAGFRYPGAEEPVLRAVDLVARPGEVTAVIGSTGSGKSTLLGLVPRLFDATDGEVLVDGVPVADLDPALLARTVGLVPQKPYLFAGTVATNLRYGNPDATDGELWHALEVAQGKDFVERLEGGLDAPIAQGGTNVSGGQRQRLAIARTLVQRPEIYLFDDSFSALDYATDAALRAALARETAEATVVIVAQRVATIRDADRIVVLDEGRVVGTGRHHELMADNETYREIVLSQLTEAEAA</sequence>
<feature type="transmembrane region" description="Helical" evidence="9">
    <location>
        <begin position="277"/>
        <end position="298"/>
    </location>
</feature>
<protein>
    <submittedName>
        <fullName evidence="12">ABC transporter ATP-binding protein</fullName>
    </submittedName>
</protein>
<evidence type="ECO:0000256" key="2">
    <source>
        <dbReference type="ARBA" id="ARBA00022448"/>
    </source>
</evidence>
<dbReference type="InterPro" id="IPR027417">
    <property type="entry name" value="P-loop_NTPase"/>
</dbReference>
<dbReference type="AlphaFoldDB" id="A0A9X5CLQ0"/>
<dbReference type="PROSITE" id="PS00211">
    <property type="entry name" value="ABC_TRANSPORTER_1"/>
    <property type="match status" value="1"/>
</dbReference>
<organism evidence="12 13">
    <name type="scientific">Actinospica acidiphila</name>
    <dbReference type="NCBI Taxonomy" id="304899"/>
    <lineage>
        <taxon>Bacteria</taxon>
        <taxon>Bacillati</taxon>
        <taxon>Actinomycetota</taxon>
        <taxon>Actinomycetes</taxon>
        <taxon>Catenulisporales</taxon>
        <taxon>Actinospicaceae</taxon>
        <taxon>Actinospica</taxon>
    </lineage>
</organism>
<reference evidence="12 13" key="1">
    <citation type="submission" date="2020-01" db="EMBL/GenBank/DDBJ databases">
        <title>Insect and environment-associated Actinomycetes.</title>
        <authorList>
            <person name="Currrie C."/>
            <person name="Chevrette M."/>
            <person name="Carlson C."/>
            <person name="Stubbendieck R."/>
            <person name="Wendt-Pienkowski E."/>
        </authorList>
    </citation>
    <scope>NUCLEOTIDE SEQUENCE [LARGE SCALE GENOMIC DNA]</scope>
    <source>
        <strain evidence="12 13">SID8189</strain>
    </source>
</reference>
<dbReference type="Pfam" id="PF00664">
    <property type="entry name" value="ABC_membrane"/>
    <property type="match status" value="1"/>
</dbReference>
<evidence type="ECO:0000256" key="3">
    <source>
        <dbReference type="ARBA" id="ARBA00022475"/>
    </source>
</evidence>
<dbReference type="InterPro" id="IPR003439">
    <property type="entry name" value="ABC_transporter-like_ATP-bd"/>
</dbReference>
<evidence type="ECO:0000313" key="13">
    <source>
        <dbReference type="Proteomes" id="UP000471745"/>
    </source>
</evidence>
<dbReference type="Gene3D" id="1.20.1560.10">
    <property type="entry name" value="ABC transporter type 1, transmembrane domain"/>
    <property type="match status" value="1"/>
</dbReference>
<feature type="domain" description="ABC transporter" evidence="10">
    <location>
        <begin position="336"/>
        <end position="569"/>
    </location>
</feature>
<dbReference type="GO" id="GO:0016887">
    <property type="term" value="F:ATP hydrolysis activity"/>
    <property type="evidence" value="ECO:0007669"/>
    <property type="project" value="InterPro"/>
</dbReference>
<keyword evidence="5" id="KW-0547">Nucleotide-binding</keyword>
<evidence type="ECO:0000313" key="12">
    <source>
        <dbReference type="EMBL" id="NEC49306.1"/>
    </source>
</evidence>
<feature type="transmembrane region" description="Helical" evidence="9">
    <location>
        <begin position="127"/>
        <end position="151"/>
    </location>
</feature>
<evidence type="ECO:0000256" key="9">
    <source>
        <dbReference type="SAM" id="Phobius"/>
    </source>
</evidence>
<dbReference type="PANTHER" id="PTHR43394">
    <property type="entry name" value="ATP-DEPENDENT PERMEASE MDL1, MITOCHONDRIAL"/>
    <property type="match status" value="1"/>
</dbReference>
<dbReference type="FunFam" id="3.40.50.300:FF:000854">
    <property type="entry name" value="Multidrug ABC transporter ATP-binding protein"/>
    <property type="match status" value="1"/>
</dbReference>
<dbReference type="PROSITE" id="PS50929">
    <property type="entry name" value="ABC_TM1F"/>
    <property type="match status" value="1"/>
</dbReference>
<feature type="transmembrane region" description="Helical" evidence="9">
    <location>
        <begin position="237"/>
        <end position="261"/>
    </location>
</feature>
<evidence type="ECO:0000256" key="1">
    <source>
        <dbReference type="ARBA" id="ARBA00004651"/>
    </source>
</evidence>
<evidence type="ECO:0000256" key="6">
    <source>
        <dbReference type="ARBA" id="ARBA00022840"/>
    </source>
</evidence>
<dbReference type="Pfam" id="PF00005">
    <property type="entry name" value="ABC_tran"/>
    <property type="match status" value="1"/>
</dbReference>
<accession>A0A9X5CLQ0</accession>
<evidence type="ECO:0000256" key="4">
    <source>
        <dbReference type="ARBA" id="ARBA00022692"/>
    </source>
</evidence>
<feature type="transmembrane region" description="Helical" evidence="9">
    <location>
        <begin position="54"/>
        <end position="78"/>
    </location>
</feature>
<evidence type="ECO:0000256" key="8">
    <source>
        <dbReference type="ARBA" id="ARBA00023136"/>
    </source>
</evidence>
<dbReference type="GO" id="GO:0005524">
    <property type="term" value="F:ATP binding"/>
    <property type="evidence" value="ECO:0007669"/>
    <property type="project" value="UniProtKB-KW"/>
</dbReference>
<dbReference type="Proteomes" id="UP000471745">
    <property type="component" value="Unassembled WGS sequence"/>
</dbReference>
<keyword evidence="3" id="KW-1003">Cell membrane</keyword>
<keyword evidence="4 9" id="KW-0812">Transmembrane</keyword>
<dbReference type="Gene3D" id="3.40.50.300">
    <property type="entry name" value="P-loop containing nucleotide triphosphate hydrolases"/>
    <property type="match status" value="1"/>
</dbReference>
<dbReference type="GO" id="GO:0005886">
    <property type="term" value="C:plasma membrane"/>
    <property type="evidence" value="ECO:0007669"/>
    <property type="project" value="UniProtKB-SubCell"/>
</dbReference>
<dbReference type="SMART" id="SM00382">
    <property type="entry name" value="AAA"/>
    <property type="match status" value="1"/>
</dbReference>
<feature type="transmembrane region" description="Helical" evidence="9">
    <location>
        <begin position="157"/>
        <end position="176"/>
    </location>
</feature>
<dbReference type="FunFam" id="1.20.1560.10:FF:000040">
    <property type="entry name" value="Multidrug ABC transporter ATP-binding protein"/>
    <property type="match status" value="1"/>
</dbReference>
<dbReference type="InterPro" id="IPR017871">
    <property type="entry name" value="ABC_transporter-like_CS"/>
</dbReference>
<dbReference type="PROSITE" id="PS50893">
    <property type="entry name" value="ABC_TRANSPORTER_2"/>
    <property type="match status" value="1"/>
</dbReference>
<evidence type="ECO:0000259" key="10">
    <source>
        <dbReference type="PROSITE" id="PS50893"/>
    </source>
</evidence>
<dbReference type="InterPro" id="IPR003593">
    <property type="entry name" value="AAA+_ATPase"/>
</dbReference>
<dbReference type="InterPro" id="IPR011527">
    <property type="entry name" value="ABC1_TM_dom"/>
</dbReference>
<dbReference type="SUPFAM" id="SSF90123">
    <property type="entry name" value="ABC transporter transmembrane region"/>
    <property type="match status" value="1"/>
</dbReference>
<evidence type="ECO:0000259" key="11">
    <source>
        <dbReference type="PROSITE" id="PS50929"/>
    </source>
</evidence>
<name>A0A9X5CLQ0_9ACTN</name>
<keyword evidence="8 9" id="KW-0472">Membrane</keyword>
<evidence type="ECO:0000256" key="5">
    <source>
        <dbReference type="ARBA" id="ARBA00022741"/>
    </source>
</evidence>
<comment type="subcellular location">
    <subcellularLocation>
        <location evidence="1">Cell membrane</location>
        <topology evidence="1">Multi-pass membrane protein</topology>
    </subcellularLocation>
</comment>
<proteinExistence type="predicted"/>
<dbReference type="SUPFAM" id="SSF52540">
    <property type="entry name" value="P-loop containing nucleoside triphosphate hydrolases"/>
    <property type="match status" value="1"/>
</dbReference>
<gene>
    <name evidence="12" type="ORF">G3I18_12090</name>
</gene>
<dbReference type="RefSeq" id="WP_163088461.1">
    <property type="nucleotide sequence ID" value="NZ_JAAGNA010000433.1"/>
</dbReference>
<dbReference type="PANTHER" id="PTHR43394:SF1">
    <property type="entry name" value="ATP-BINDING CASSETTE SUB-FAMILY B MEMBER 10, MITOCHONDRIAL"/>
    <property type="match status" value="1"/>
</dbReference>
<dbReference type="InterPro" id="IPR036640">
    <property type="entry name" value="ABC1_TM_sf"/>
</dbReference>
<dbReference type="CDD" id="cd18548">
    <property type="entry name" value="ABC_6TM_Tm287_like"/>
    <property type="match status" value="1"/>
</dbReference>
<keyword evidence="2" id="KW-0813">Transport</keyword>
<keyword evidence="13" id="KW-1185">Reference proteome</keyword>
<dbReference type="InterPro" id="IPR039421">
    <property type="entry name" value="Type_1_exporter"/>
</dbReference>
<comment type="caution">
    <text evidence="12">The sequence shown here is derived from an EMBL/GenBank/DDBJ whole genome shotgun (WGS) entry which is preliminary data.</text>
</comment>
<dbReference type="EMBL" id="JAAGNA010000433">
    <property type="protein sequence ID" value="NEC49306.1"/>
    <property type="molecule type" value="Genomic_DNA"/>
</dbReference>
<evidence type="ECO:0000256" key="7">
    <source>
        <dbReference type="ARBA" id="ARBA00022989"/>
    </source>
</evidence>
<dbReference type="GO" id="GO:0015421">
    <property type="term" value="F:ABC-type oligopeptide transporter activity"/>
    <property type="evidence" value="ECO:0007669"/>
    <property type="project" value="TreeGrafter"/>
</dbReference>